<proteinExistence type="predicted"/>
<reference evidence="2 3" key="1">
    <citation type="submission" date="2021-04" db="EMBL/GenBank/DDBJ databases">
        <title>novel species isolated from subtropical streams in China.</title>
        <authorList>
            <person name="Lu H."/>
        </authorList>
    </citation>
    <scope>NUCLEOTIDE SEQUENCE [LARGE SCALE GENOMIC DNA]</scope>
    <source>
        <strain evidence="2 3">BYS107W</strain>
    </source>
</reference>
<feature type="transmembrane region" description="Helical" evidence="1">
    <location>
        <begin position="6"/>
        <end position="25"/>
    </location>
</feature>
<gene>
    <name evidence="2" type="ORF">KDM92_11520</name>
</gene>
<dbReference type="Proteomes" id="UP000680158">
    <property type="component" value="Unassembled WGS sequence"/>
</dbReference>
<keyword evidence="1" id="KW-0472">Membrane</keyword>
<protein>
    <submittedName>
        <fullName evidence="2">Uncharacterized protein</fullName>
    </submittedName>
</protein>
<keyword evidence="1" id="KW-1133">Transmembrane helix</keyword>
<name>A0A941I4R1_9BURK</name>
<accession>A0A941I4R1</accession>
<dbReference type="RefSeq" id="WP_212684560.1">
    <property type="nucleotide sequence ID" value="NZ_JAGSPM010000006.1"/>
</dbReference>
<evidence type="ECO:0000313" key="3">
    <source>
        <dbReference type="Proteomes" id="UP000680158"/>
    </source>
</evidence>
<organism evidence="2 3">
    <name type="scientific">Undibacterium baiyunense</name>
    <dbReference type="NCBI Taxonomy" id="2828731"/>
    <lineage>
        <taxon>Bacteria</taxon>
        <taxon>Pseudomonadati</taxon>
        <taxon>Pseudomonadota</taxon>
        <taxon>Betaproteobacteria</taxon>
        <taxon>Burkholderiales</taxon>
        <taxon>Oxalobacteraceae</taxon>
        <taxon>Undibacterium</taxon>
    </lineage>
</organism>
<keyword evidence="3" id="KW-1185">Reference proteome</keyword>
<comment type="caution">
    <text evidence="2">The sequence shown here is derived from an EMBL/GenBank/DDBJ whole genome shotgun (WGS) entry which is preliminary data.</text>
</comment>
<dbReference type="AlphaFoldDB" id="A0A941I4R1"/>
<sequence length="63" mass="7109">MKHFVMILIGAVLIYGGWQLTSPLTRKNASKTFARHALRLIAFGMLLLILLIIAYYTPALHLL</sequence>
<evidence type="ECO:0000313" key="2">
    <source>
        <dbReference type="EMBL" id="MBR7747214.1"/>
    </source>
</evidence>
<keyword evidence="1" id="KW-0812">Transmembrane</keyword>
<evidence type="ECO:0000256" key="1">
    <source>
        <dbReference type="SAM" id="Phobius"/>
    </source>
</evidence>
<feature type="transmembrane region" description="Helical" evidence="1">
    <location>
        <begin position="37"/>
        <end position="57"/>
    </location>
</feature>
<dbReference type="EMBL" id="JAGSPM010000006">
    <property type="protein sequence ID" value="MBR7747214.1"/>
    <property type="molecule type" value="Genomic_DNA"/>
</dbReference>